<evidence type="ECO:0008006" key="4">
    <source>
        <dbReference type="Google" id="ProtNLM"/>
    </source>
</evidence>
<accession>A0A2Z6REY0</accession>
<comment type="caution">
    <text evidence="2">The sequence shown here is derived from an EMBL/GenBank/DDBJ whole genome shotgun (WGS) entry which is preliminary data.</text>
</comment>
<dbReference type="EMBL" id="BEXD01002842">
    <property type="protein sequence ID" value="GBB99542.1"/>
    <property type="molecule type" value="Genomic_DNA"/>
</dbReference>
<reference evidence="2 3" key="1">
    <citation type="submission" date="2017-11" db="EMBL/GenBank/DDBJ databases">
        <title>The genome of Rhizophagus clarus HR1 reveals common genetic basis of auxotrophy among arbuscular mycorrhizal fungi.</title>
        <authorList>
            <person name="Kobayashi Y."/>
        </authorList>
    </citation>
    <scope>NUCLEOTIDE SEQUENCE [LARGE SCALE GENOMIC DNA]</scope>
    <source>
        <strain evidence="2 3">HR1</strain>
    </source>
</reference>
<feature type="coiled-coil region" evidence="1">
    <location>
        <begin position="61"/>
        <end position="88"/>
    </location>
</feature>
<dbReference type="Gene3D" id="3.30.200.20">
    <property type="entry name" value="Phosphorylase Kinase, domain 1"/>
    <property type="match status" value="1"/>
</dbReference>
<protein>
    <recommendedName>
        <fullName evidence="4">Protein kinase domain-containing protein</fullName>
    </recommendedName>
</protein>
<proteinExistence type="predicted"/>
<evidence type="ECO:0000313" key="2">
    <source>
        <dbReference type="EMBL" id="GBB99542.1"/>
    </source>
</evidence>
<dbReference type="InterPro" id="IPR011009">
    <property type="entry name" value="Kinase-like_dom_sf"/>
</dbReference>
<keyword evidence="1" id="KW-0175">Coiled coil</keyword>
<organism evidence="2 3">
    <name type="scientific">Rhizophagus clarus</name>
    <dbReference type="NCBI Taxonomy" id="94130"/>
    <lineage>
        <taxon>Eukaryota</taxon>
        <taxon>Fungi</taxon>
        <taxon>Fungi incertae sedis</taxon>
        <taxon>Mucoromycota</taxon>
        <taxon>Glomeromycotina</taxon>
        <taxon>Glomeromycetes</taxon>
        <taxon>Glomerales</taxon>
        <taxon>Glomeraceae</taxon>
        <taxon>Rhizophagus</taxon>
    </lineage>
</organism>
<keyword evidence="3" id="KW-1185">Reference proteome</keyword>
<evidence type="ECO:0000256" key="1">
    <source>
        <dbReference type="SAM" id="Coils"/>
    </source>
</evidence>
<evidence type="ECO:0000313" key="3">
    <source>
        <dbReference type="Proteomes" id="UP000247702"/>
    </source>
</evidence>
<name>A0A2Z6REY0_9GLOM</name>
<dbReference type="AlphaFoldDB" id="A0A2Z6REY0"/>
<sequence>MIVSYEFGKSENAILDKFIEEKRLKWIPYNQFKNVEYFDKGGFSTVYKTIWLSKDKDIGNIEVALKCLNNLNENLDEFLNEWDCHENV</sequence>
<gene>
    <name evidence="2" type="ORF">RclHR1_35560001</name>
</gene>
<dbReference type="SUPFAM" id="SSF56112">
    <property type="entry name" value="Protein kinase-like (PK-like)"/>
    <property type="match status" value="1"/>
</dbReference>
<dbReference type="Proteomes" id="UP000247702">
    <property type="component" value="Unassembled WGS sequence"/>
</dbReference>